<comment type="similarity">
    <text evidence="2">Belongs to the purine-cytosine permease (2.A.39) family.</text>
</comment>
<name>A0A2V1GVW5_9GAMM</name>
<feature type="transmembrane region" description="Helical" evidence="6">
    <location>
        <begin position="314"/>
        <end position="333"/>
    </location>
</feature>
<dbReference type="OrthoDB" id="9780088at2"/>
<feature type="transmembrane region" description="Helical" evidence="6">
    <location>
        <begin position="388"/>
        <end position="407"/>
    </location>
</feature>
<keyword evidence="5 6" id="KW-0472">Membrane</keyword>
<gene>
    <name evidence="7" type="ORF">DC094_06090</name>
</gene>
<evidence type="ECO:0000313" key="7">
    <source>
        <dbReference type="EMBL" id="PVZ70170.1"/>
    </source>
</evidence>
<evidence type="ECO:0000256" key="5">
    <source>
        <dbReference type="ARBA" id="ARBA00023136"/>
    </source>
</evidence>
<feature type="transmembrane region" description="Helical" evidence="6">
    <location>
        <begin position="138"/>
        <end position="162"/>
    </location>
</feature>
<dbReference type="EMBL" id="QDDL01000002">
    <property type="protein sequence ID" value="PVZ70170.1"/>
    <property type="molecule type" value="Genomic_DNA"/>
</dbReference>
<evidence type="ECO:0000256" key="3">
    <source>
        <dbReference type="ARBA" id="ARBA00022692"/>
    </source>
</evidence>
<evidence type="ECO:0008006" key="9">
    <source>
        <dbReference type="Google" id="ProtNLM"/>
    </source>
</evidence>
<feature type="transmembrane region" description="Helical" evidence="6">
    <location>
        <begin position="55"/>
        <end position="73"/>
    </location>
</feature>
<keyword evidence="8" id="KW-1185">Reference proteome</keyword>
<dbReference type="GO" id="GO:0005886">
    <property type="term" value="C:plasma membrane"/>
    <property type="evidence" value="ECO:0007669"/>
    <property type="project" value="TreeGrafter"/>
</dbReference>
<feature type="transmembrane region" description="Helical" evidence="6">
    <location>
        <begin position="282"/>
        <end position="302"/>
    </location>
</feature>
<dbReference type="GO" id="GO:0015209">
    <property type="term" value="F:cytosine transmembrane transporter activity"/>
    <property type="evidence" value="ECO:0007669"/>
    <property type="project" value="InterPro"/>
</dbReference>
<dbReference type="PANTHER" id="PTHR30569:SF0">
    <property type="entry name" value="CYTOSINE PERMEASE"/>
    <property type="match status" value="1"/>
</dbReference>
<evidence type="ECO:0000256" key="6">
    <source>
        <dbReference type="SAM" id="Phobius"/>
    </source>
</evidence>
<dbReference type="Proteomes" id="UP000244906">
    <property type="component" value="Unassembled WGS sequence"/>
</dbReference>
<accession>A0A2V1GVW5</accession>
<feature type="transmembrane region" description="Helical" evidence="6">
    <location>
        <begin position="207"/>
        <end position="228"/>
    </location>
</feature>
<sequence length="462" mass="49776">MAELIMQNGSGNSLNPIALKDRGEGFISLFFLWAGGNILLATFIVGSYYAEGLGFFPMIIISITANLAAYAICAISSQRGAKYGVDEVITLRPAFGFSGAYYGAFVLIFINFGWIGLLSSMTGTATVNASQAFLGDGFSFPGSYTLFAIGGGVLIPALLVMLTPKASFYLSNITVPLLGGFSIYILIKILNSDHMIDVVNFKATGEVGIAFAIETCVVWAVAWQPYLGSWNKFASSERSAYWGTFAGLALIGIIFSITGGIATLATGEIDPAVWAVKLDLGVMALLIIILGTITTSALLLYAGTMAIMSVFPRLSYKLAVVVVSLPSLIFIFSNQLQDLFGVILLFVGLLAGPYWAISMVDYAFLRKSTIDVDECYNKNGKYSFKNGFNPIAFLAQLIGMLLWLYLGGWLSGLETLTFSSGASMFEYFSATIPAMIVSAALYVFFVKVLFKSNKMIVNSYQV</sequence>
<feature type="transmembrane region" description="Helical" evidence="6">
    <location>
        <begin position="94"/>
        <end position="118"/>
    </location>
</feature>
<organism evidence="7 8">
    <name type="scientific">Pelagibaculum spongiae</name>
    <dbReference type="NCBI Taxonomy" id="2080658"/>
    <lineage>
        <taxon>Bacteria</taxon>
        <taxon>Pseudomonadati</taxon>
        <taxon>Pseudomonadota</taxon>
        <taxon>Gammaproteobacteria</taxon>
        <taxon>Oceanospirillales</taxon>
        <taxon>Pelagibaculum</taxon>
    </lineage>
</organism>
<comment type="subcellular location">
    <subcellularLocation>
        <location evidence="1">Membrane</location>
        <topology evidence="1">Multi-pass membrane protein</topology>
    </subcellularLocation>
</comment>
<evidence type="ECO:0000256" key="2">
    <source>
        <dbReference type="ARBA" id="ARBA00008974"/>
    </source>
</evidence>
<evidence type="ECO:0000256" key="4">
    <source>
        <dbReference type="ARBA" id="ARBA00022989"/>
    </source>
</evidence>
<feature type="transmembrane region" description="Helical" evidence="6">
    <location>
        <begin position="169"/>
        <end position="187"/>
    </location>
</feature>
<dbReference type="PANTHER" id="PTHR30569">
    <property type="entry name" value="CYTOSINE TRANSPORTER CODB"/>
    <property type="match status" value="1"/>
</dbReference>
<dbReference type="Gene3D" id="1.10.4160.10">
    <property type="entry name" value="Hydantoin permease"/>
    <property type="match status" value="1"/>
</dbReference>
<protein>
    <recommendedName>
        <fullName evidence="9">Allantoin permease</fullName>
    </recommendedName>
</protein>
<feature type="transmembrane region" description="Helical" evidence="6">
    <location>
        <begin position="240"/>
        <end position="262"/>
    </location>
</feature>
<feature type="transmembrane region" description="Helical" evidence="6">
    <location>
        <begin position="339"/>
        <end position="357"/>
    </location>
</feature>
<dbReference type="InterPro" id="IPR030191">
    <property type="entry name" value="CodB"/>
</dbReference>
<dbReference type="Pfam" id="PF02133">
    <property type="entry name" value="Transp_cyt_pur"/>
    <property type="match status" value="1"/>
</dbReference>
<feature type="transmembrane region" description="Helical" evidence="6">
    <location>
        <begin position="26"/>
        <end position="49"/>
    </location>
</feature>
<keyword evidence="3 6" id="KW-0812">Transmembrane</keyword>
<dbReference type="InterPro" id="IPR001248">
    <property type="entry name" value="Pur-cyt_permease"/>
</dbReference>
<keyword evidence="4 6" id="KW-1133">Transmembrane helix</keyword>
<comment type="caution">
    <text evidence="7">The sequence shown here is derived from an EMBL/GenBank/DDBJ whole genome shotgun (WGS) entry which is preliminary data.</text>
</comment>
<dbReference type="RefSeq" id="WP_116686243.1">
    <property type="nucleotide sequence ID" value="NZ_CAWNYD010000002.1"/>
</dbReference>
<dbReference type="AlphaFoldDB" id="A0A2V1GVW5"/>
<reference evidence="7 8" key="1">
    <citation type="submission" date="2018-04" db="EMBL/GenBank/DDBJ databases">
        <title>Thalassorhabdus spongiae gen. nov., sp. nov., isolated from a marine sponge in South-West Iceland.</title>
        <authorList>
            <person name="Knobloch S."/>
            <person name="Daussin A."/>
            <person name="Johannsson R."/>
            <person name="Marteinsson V.T."/>
        </authorList>
    </citation>
    <scope>NUCLEOTIDE SEQUENCE [LARGE SCALE GENOMIC DNA]</scope>
    <source>
        <strain evidence="7 8">Hp12</strain>
    </source>
</reference>
<proteinExistence type="inferred from homology"/>
<feature type="transmembrane region" description="Helical" evidence="6">
    <location>
        <begin position="427"/>
        <end position="450"/>
    </location>
</feature>
<evidence type="ECO:0000256" key="1">
    <source>
        <dbReference type="ARBA" id="ARBA00004141"/>
    </source>
</evidence>
<evidence type="ECO:0000313" key="8">
    <source>
        <dbReference type="Proteomes" id="UP000244906"/>
    </source>
</evidence>